<accession>A0A540L032</accession>
<feature type="region of interest" description="Disordered" evidence="1">
    <location>
        <begin position="39"/>
        <end position="66"/>
    </location>
</feature>
<gene>
    <name evidence="2" type="ORF">C1H46_034616</name>
</gene>
<organism evidence="2 3">
    <name type="scientific">Malus baccata</name>
    <name type="common">Siberian crab apple</name>
    <name type="synonym">Pyrus baccata</name>
    <dbReference type="NCBI Taxonomy" id="106549"/>
    <lineage>
        <taxon>Eukaryota</taxon>
        <taxon>Viridiplantae</taxon>
        <taxon>Streptophyta</taxon>
        <taxon>Embryophyta</taxon>
        <taxon>Tracheophyta</taxon>
        <taxon>Spermatophyta</taxon>
        <taxon>Magnoliopsida</taxon>
        <taxon>eudicotyledons</taxon>
        <taxon>Gunneridae</taxon>
        <taxon>Pentapetalae</taxon>
        <taxon>rosids</taxon>
        <taxon>fabids</taxon>
        <taxon>Rosales</taxon>
        <taxon>Rosaceae</taxon>
        <taxon>Amygdaloideae</taxon>
        <taxon>Maleae</taxon>
        <taxon>Malus</taxon>
    </lineage>
</organism>
<feature type="compositionally biased region" description="Low complexity" evidence="1">
    <location>
        <begin position="39"/>
        <end position="48"/>
    </location>
</feature>
<proteinExistence type="predicted"/>
<evidence type="ECO:0000256" key="1">
    <source>
        <dbReference type="SAM" id="MobiDB-lite"/>
    </source>
</evidence>
<keyword evidence="3" id="KW-1185">Reference proteome</keyword>
<reference evidence="2 3" key="1">
    <citation type="journal article" date="2019" name="G3 (Bethesda)">
        <title>Sequencing of a Wild Apple (Malus baccata) Genome Unravels the Differences Between Cultivated and Wild Apple Species Regarding Disease Resistance and Cold Tolerance.</title>
        <authorList>
            <person name="Chen X."/>
        </authorList>
    </citation>
    <scope>NUCLEOTIDE SEQUENCE [LARGE SCALE GENOMIC DNA]</scope>
    <source>
        <strain evidence="3">cv. Shandingzi</strain>
        <tissue evidence="2">Leaves</tissue>
    </source>
</reference>
<dbReference type="EMBL" id="VIEB01000838">
    <property type="protein sequence ID" value="TQD79836.1"/>
    <property type="molecule type" value="Genomic_DNA"/>
</dbReference>
<evidence type="ECO:0000313" key="3">
    <source>
        <dbReference type="Proteomes" id="UP000315295"/>
    </source>
</evidence>
<dbReference type="AlphaFoldDB" id="A0A540L032"/>
<name>A0A540L032_MALBA</name>
<dbReference type="Proteomes" id="UP000315295">
    <property type="component" value="Unassembled WGS sequence"/>
</dbReference>
<protein>
    <submittedName>
        <fullName evidence="2">Uncharacterized protein</fullName>
    </submittedName>
</protein>
<evidence type="ECO:0000313" key="2">
    <source>
        <dbReference type="EMBL" id="TQD79836.1"/>
    </source>
</evidence>
<sequence length="66" mass="7006">MNQIRLAFQIFGIRFPDVEPPPTTASQPFIAIATTSQAPAAAATTSQPHTIATPPPGDCDGDDYMF</sequence>
<comment type="caution">
    <text evidence="2">The sequence shown here is derived from an EMBL/GenBank/DDBJ whole genome shotgun (WGS) entry which is preliminary data.</text>
</comment>